<sequence length="67" mass="7038">MGRPRFVEFGGEFGRERESEVGLASFLCRSSERKHTHGDSDGDDDGMTSVTRTVTGGGGGNGTTTLA</sequence>
<reference evidence="2" key="1">
    <citation type="submission" date="2023-07" db="EMBL/GenBank/DDBJ databases">
        <title>draft genome sequence of fig (Ficus carica).</title>
        <authorList>
            <person name="Takahashi T."/>
            <person name="Nishimura K."/>
        </authorList>
    </citation>
    <scope>NUCLEOTIDE SEQUENCE</scope>
</reference>
<dbReference type="EMBL" id="BTGU01000020">
    <property type="protein sequence ID" value="GMN45593.1"/>
    <property type="molecule type" value="Genomic_DNA"/>
</dbReference>
<evidence type="ECO:0000256" key="1">
    <source>
        <dbReference type="SAM" id="MobiDB-lite"/>
    </source>
</evidence>
<feature type="region of interest" description="Disordered" evidence="1">
    <location>
        <begin position="30"/>
        <end position="67"/>
    </location>
</feature>
<feature type="compositionally biased region" description="Gly residues" evidence="1">
    <location>
        <begin position="55"/>
        <end position="67"/>
    </location>
</feature>
<comment type="caution">
    <text evidence="2">The sequence shown here is derived from an EMBL/GenBank/DDBJ whole genome shotgun (WGS) entry which is preliminary data.</text>
</comment>
<accession>A0AA88D4F8</accession>
<feature type="compositionally biased region" description="Basic and acidic residues" evidence="1">
    <location>
        <begin position="30"/>
        <end position="40"/>
    </location>
</feature>
<evidence type="ECO:0000313" key="2">
    <source>
        <dbReference type="EMBL" id="GMN45593.1"/>
    </source>
</evidence>
<gene>
    <name evidence="2" type="ORF">TIFTF001_014796</name>
</gene>
<organism evidence="2 3">
    <name type="scientific">Ficus carica</name>
    <name type="common">Common fig</name>
    <dbReference type="NCBI Taxonomy" id="3494"/>
    <lineage>
        <taxon>Eukaryota</taxon>
        <taxon>Viridiplantae</taxon>
        <taxon>Streptophyta</taxon>
        <taxon>Embryophyta</taxon>
        <taxon>Tracheophyta</taxon>
        <taxon>Spermatophyta</taxon>
        <taxon>Magnoliopsida</taxon>
        <taxon>eudicotyledons</taxon>
        <taxon>Gunneridae</taxon>
        <taxon>Pentapetalae</taxon>
        <taxon>rosids</taxon>
        <taxon>fabids</taxon>
        <taxon>Rosales</taxon>
        <taxon>Moraceae</taxon>
        <taxon>Ficeae</taxon>
        <taxon>Ficus</taxon>
    </lineage>
</organism>
<dbReference type="Proteomes" id="UP001187192">
    <property type="component" value="Unassembled WGS sequence"/>
</dbReference>
<protein>
    <submittedName>
        <fullName evidence="2">Uncharacterized protein</fullName>
    </submittedName>
</protein>
<keyword evidence="3" id="KW-1185">Reference proteome</keyword>
<proteinExistence type="predicted"/>
<name>A0AA88D4F8_FICCA</name>
<dbReference type="AlphaFoldDB" id="A0AA88D4F8"/>
<evidence type="ECO:0000313" key="3">
    <source>
        <dbReference type="Proteomes" id="UP001187192"/>
    </source>
</evidence>